<dbReference type="InterPro" id="IPR017900">
    <property type="entry name" value="4Fe4S_Fe_S_CS"/>
</dbReference>
<name>A0A5J4ST70_9ZZZZ</name>
<proteinExistence type="predicted"/>
<dbReference type="Gene3D" id="1.10.1060.10">
    <property type="entry name" value="Alpha-helical ferredoxin"/>
    <property type="match status" value="1"/>
</dbReference>
<dbReference type="PROSITE" id="PS00198">
    <property type="entry name" value="4FE4S_FER_1"/>
    <property type="match status" value="2"/>
</dbReference>
<reference evidence="2" key="1">
    <citation type="submission" date="2019-03" db="EMBL/GenBank/DDBJ databases">
        <title>Single cell metagenomics reveals metabolic interactions within the superorganism composed of flagellate Streblomastix strix and complex community of Bacteroidetes bacteria on its surface.</title>
        <authorList>
            <person name="Treitli S.C."/>
            <person name="Kolisko M."/>
            <person name="Husnik F."/>
            <person name="Keeling P."/>
            <person name="Hampl V."/>
        </authorList>
    </citation>
    <scope>NUCLEOTIDE SEQUENCE</scope>
    <source>
        <strain evidence="2">STM</strain>
    </source>
</reference>
<dbReference type="PANTHER" id="PTHR40447:SF1">
    <property type="entry name" value="ANAEROBIC SULFITE REDUCTASE SUBUNIT A"/>
    <property type="match status" value="1"/>
</dbReference>
<dbReference type="InterPro" id="IPR017896">
    <property type="entry name" value="4Fe4S_Fe-S-bd"/>
</dbReference>
<sequence>MERKYISHNSLKNLLTKLRKDGKQIVAPVAKGDKTDFKRIDSVDEISIAHIQTTVSAKGIAFPRAERLFSYTKQEDDILVEDYDPNSIPETVVFGIHPCDAAGFIPLSAIFNWDTKDVLFNERIRKITLISISCTKCDEYCFCTSVNGNPGNTKGSDILLTPVKEENGYLAEIITDKGKTLIQKYDTLFEAAPDVNKEKQLAQVPVRFNLDDLHKKIPKMFDSNVWKKQSERCLGCGACAFVCPTCACFDIQENVRGKSGDRLRCWDSCGFSLFTLHTSGHNPRQTQSQRWRQRLLHKFAYMPERLSVRGCTGCGRCSRACPVDMNISEHLTELSKM</sequence>
<dbReference type="InterPro" id="IPR009051">
    <property type="entry name" value="Helical_ferredxn"/>
</dbReference>
<comment type="caution">
    <text evidence="2">The sequence shown here is derived from an EMBL/GenBank/DDBJ whole genome shotgun (WGS) entry which is preliminary data.</text>
</comment>
<gene>
    <name evidence="2" type="ORF">EZS27_003202</name>
</gene>
<dbReference type="PANTHER" id="PTHR40447">
    <property type="entry name" value="ANAEROBIC SULFITE REDUCTASE SUBUNIT A"/>
    <property type="match status" value="1"/>
</dbReference>
<protein>
    <submittedName>
        <fullName evidence="2">Anaerobic sulfite reductase subunit A</fullName>
    </submittedName>
</protein>
<evidence type="ECO:0000259" key="1">
    <source>
        <dbReference type="PROSITE" id="PS51379"/>
    </source>
</evidence>
<evidence type="ECO:0000313" key="2">
    <source>
        <dbReference type="EMBL" id="KAA6349374.1"/>
    </source>
</evidence>
<feature type="domain" description="4Fe-4S ferredoxin-type" evidence="1">
    <location>
        <begin position="302"/>
        <end position="331"/>
    </location>
</feature>
<dbReference type="EMBL" id="SNRY01000048">
    <property type="protein sequence ID" value="KAA6349374.1"/>
    <property type="molecule type" value="Genomic_DNA"/>
</dbReference>
<dbReference type="Pfam" id="PF17179">
    <property type="entry name" value="Fer4_22"/>
    <property type="match status" value="1"/>
</dbReference>
<dbReference type="AlphaFoldDB" id="A0A5J4ST70"/>
<organism evidence="2">
    <name type="scientific">termite gut metagenome</name>
    <dbReference type="NCBI Taxonomy" id="433724"/>
    <lineage>
        <taxon>unclassified sequences</taxon>
        <taxon>metagenomes</taxon>
        <taxon>organismal metagenomes</taxon>
    </lineage>
</organism>
<feature type="domain" description="4Fe-4S ferredoxin-type" evidence="1">
    <location>
        <begin position="224"/>
        <end position="254"/>
    </location>
</feature>
<dbReference type="SUPFAM" id="SSF46548">
    <property type="entry name" value="alpha-helical ferredoxin"/>
    <property type="match status" value="1"/>
</dbReference>
<dbReference type="PROSITE" id="PS51379">
    <property type="entry name" value="4FE4S_FER_2"/>
    <property type="match status" value="2"/>
</dbReference>
<accession>A0A5J4ST70</accession>
<dbReference type="GO" id="GO:0051536">
    <property type="term" value="F:iron-sulfur cluster binding"/>
    <property type="evidence" value="ECO:0007669"/>
    <property type="project" value="InterPro"/>
</dbReference>